<proteinExistence type="predicted"/>
<gene>
    <name evidence="2" type="ORF">SAMN04488509_10413</name>
</gene>
<keyword evidence="3" id="KW-1185">Reference proteome</keyword>
<feature type="signal peptide" evidence="1">
    <location>
        <begin position="1"/>
        <end position="40"/>
    </location>
</feature>
<dbReference type="Proteomes" id="UP000199603">
    <property type="component" value="Unassembled WGS sequence"/>
</dbReference>
<dbReference type="EMBL" id="FNAG01000004">
    <property type="protein sequence ID" value="SDD58394.1"/>
    <property type="molecule type" value="Genomic_DNA"/>
</dbReference>
<sequence length="368" mass="38294">MRARPRATCSGLPAPRTRPWSHLICSALLCAALPLAPAAAAEPAAGRELSPSEDQAAEAIRLGLMETWSKRLQSSGLSNLEAWQQEMQLLMDGASLEALTRASSASSYVGLIAALQELRLDSESATEAALKLSVRSGLDPMAKALGDPDRDLVFVPVTPCRIIDTRVAGGPIAANTTRNFDITATSSYAAQGGSASDCNGVGSAGNFAAAAITLIAVTPSASGYLTAYPFNTSQPLSSTLNYTAGSVVANSTVVRLDQTASAFELSVYSFAQSHLVADIYGYYQAPPNTLQMSCVTTAEQVDSVAAGATRNTVAPACASGYTRVSTNCESSTWQMPFVYISDGVCSAQNNSSGTAQLRASANCCRVTF</sequence>
<protein>
    <submittedName>
        <fullName evidence="2">Uncharacterized protein</fullName>
    </submittedName>
</protein>
<dbReference type="STRING" id="265719.SAMN04488509_10413"/>
<keyword evidence="1" id="KW-0732">Signal</keyword>
<reference evidence="2 3" key="1">
    <citation type="submission" date="2016-10" db="EMBL/GenBank/DDBJ databases">
        <authorList>
            <person name="de Groot N.N."/>
        </authorList>
    </citation>
    <scope>NUCLEOTIDE SEQUENCE [LARGE SCALE GENOMIC DNA]</scope>
    <source>
        <strain evidence="2 3">DSM 16957</strain>
    </source>
</reference>
<evidence type="ECO:0000313" key="3">
    <source>
        <dbReference type="Proteomes" id="UP000199603"/>
    </source>
</evidence>
<evidence type="ECO:0000256" key="1">
    <source>
        <dbReference type="SAM" id="SignalP"/>
    </source>
</evidence>
<organism evidence="2 3">
    <name type="scientific">Aquimonas voraii</name>
    <dbReference type="NCBI Taxonomy" id="265719"/>
    <lineage>
        <taxon>Bacteria</taxon>
        <taxon>Pseudomonadati</taxon>
        <taxon>Pseudomonadota</taxon>
        <taxon>Gammaproteobacteria</taxon>
        <taxon>Lysobacterales</taxon>
        <taxon>Lysobacteraceae</taxon>
        <taxon>Aquimonas</taxon>
    </lineage>
</organism>
<dbReference type="AlphaFoldDB" id="A0A1G6VXY6"/>
<feature type="chain" id="PRO_5011718144" evidence="1">
    <location>
        <begin position="41"/>
        <end position="368"/>
    </location>
</feature>
<name>A0A1G6VXY6_9GAMM</name>
<dbReference type="RefSeq" id="WP_143006621.1">
    <property type="nucleotide sequence ID" value="NZ_FNAG01000004.1"/>
</dbReference>
<accession>A0A1G6VXY6</accession>
<dbReference type="OrthoDB" id="6057456at2"/>
<evidence type="ECO:0000313" key="2">
    <source>
        <dbReference type="EMBL" id="SDD58394.1"/>
    </source>
</evidence>